<feature type="region of interest" description="Disordered" evidence="2">
    <location>
        <begin position="636"/>
        <end position="687"/>
    </location>
</feature>
<feature type="region of interest" description="Disordered" evidence="2">
    <location>
        <begin position="113"/>
        <end position="330"/>
    </location>
</feature>
<keyword evidence="1" id="KW-0175">Coiled coil</keyword>
<evidence type="ECO:0000256" key="1">
    <source>
        <dbReference type="SAM" id="Coils"/>
    </source>
</evidence>
<evidence type="ECO:0000313" key="3">
    <source>
        <dbReference type="EMBL" id="KAK2706900.1"/>
    </source>
</evidence>
<feature type="compositionally biased region" description="Basic and acidic residues" evidence="2">
    <location>
        <begin position="676"/>
        <end position="687"/>
    </location>
</feature>
<feature type="compositionally biased region" description="Basic and acidic residues" evidence="2">
    <location>
        <begin position="155"/>
        <end position="167"/>
    </location>
</feature>
<proteinExistence type="predicted"/>
<feature type="compositionally biased region" description="Polar residues" evidence="2">
    <location>
        <begin position="133"/>
        <end position="145"/>
    </location>
</feature>
<comment type="caution">
    <text evidence="3">The sequence shown here is derived from an EMBL/GenBank/DDBJ whole genome shotgun (WGS) entry which is preliminary data.</text>
</comment>
<name>A0AA88H7U8_ARTSF</name>
<feature type="coiled-coil region" evidence="1">
    <location>
        <begin position="353"/>
        <end position="557"/>
    </location>
</feature>
<protein>
    <submittedName>
        <fullName evidence="3">Uncharacterized protein</fullName>
    </submittedName>
</protein>
<feature type="compositionally biased region" description="Acidic residues" evidence="2">
    <location>
        <begin position="237"/>
        <end position="247"/>
    </location>
</feature>
<reference evidence="3" key="1">
    <citation type="submission" date="2023-07" db="EMBL/GenBank/DDBJ databases">
        <title>Chromosome-level genome assembly of Artemia franciscana.</title>
        <authorList>
            <person name="Jo E."/>
        </authorList>
    </citation>
    <scope>NUCLEOTIDE SEQUENCE</scope>
    <source>
        <tissue evidence="3">Whole body</tissue>
    </source>
</reference>
<dbReference type="Proteomes" id="UP001187531">
    <property type="component" value="Unassembled WGS sequence"/>
</dbReference>
<sequence length="799" mass="92181">MVFIYQEGVLKPPFQDAYPDWDQITRVRNCIFSKKYNRHFYTDKETGNSQWENPVDIELKKEIKSLVVKEFGGIDDECDNVSDSGIVNSEMFNPSANRPLSAPRTLAPIRRIPTPEEGKQSGFDLRPRPSSAGMGQSQILFSRSPSPAVDGTPSRNKDTEISEKLSFTERLASKKGLRWRKNNDPISTDEGVTDMSSSRPRSILRDKSEDSTSKGISFGSSRRVKFNVDQNKTDEDKSSEDEWSLEENELKNGNENTLGIVLDASDLQDSEPKPPDLPKMDLSTFKKPTPGFLGDDAKPSPPRRLLNRRRENPNLHTNRDENHETVDMTKVEERRMLENKYKEDMALGLKEYEASLKEELESNKQRIKKEIDQELEKLDAWKSSVLNKKQGDIEREIKEEMDNLAEKYEILERERGQIAEQRKCLREEMEKVNQMNKRLELDRLELLSAEKANDALRLKIEREAKDVNELKVKLRKEKEELDNETEILNLKRVSFEELKNKLQSENRELDSEAARLKEKEVTLREAIQKLERQKNQLKEEREKVDLEELETANLKKKTVESLQELSLLKAELVKENESIRIVLNEKESYVNSPKSKGNLEEGRVGNSLESLKVQVEKLTKEMSKIQLHLKPKSRRELFSKKEYRSTDLSDSAFSVSDKPRRRRRRSSSSDYSSDSDYPRRSKNTDKEIKKLLKKEKSLRRVKALLGLEKNRGRSMVNLADTDLLDDLSDVLSDDGLSILAGVPTPSKAYSSGFKIRHLTSSDSKKDVGRSNLSLCNEAKQLAERTESLRLWLQHNQYQK</sequence>
<dbReference type="AlphaFoldDB" id="A0AA88H7U8"/>
<feature type="compositionally biased region" description="Basic and acidic residues" evidence="2">
    <location>
        <begin position="308"/>
        <end position="330"/>
    </location>
</feature>
<feature type="compositionally biased region" description="Basic and acidic residues" evidence="2">
    <location>
        <begin position="203"/>
        <end position="212"/>
    </location>
</feature>
<organism evidence="3 4">
    <name type="scientific">Artemia franciscana</name>
    <name type="common">Brine shrimp</name>
    <name type="synonym">Artemia sanfranciscana</name>
    <dbReference type="NCBI Taxonomy" id="6661"/>
    <lineage>
        <taxon>Eukaryota</taxon>
        <taxon>Metazoa</taxon>
        <taxon>Ecdysozoa</taxon>
        <taxon>Arthropoda</taxon>
        <taxon>Crustacea</taxon>
        <taxon>Branchiopoda</taxon>
        <taxon>Anostraca</taxon>
        <taxon>Artemiidae</taxon>
        <taxon>Artemia</taxon>
    </lineage>
</organism>
<feature type="region of interest" description="Disordered" evidence="2">
    <location>
        <begin position="584"/>
        <end position="606"/>
    </location>
</feature>
<accession>A0AA88H7U8</accession>
<feature type="compositionally biased region" description="Basic and acidic residues" evidence="2">
    <location>
        <begin position="270"/>
        <end position="279"/>
    </location>
</feature>
<evidence type="ECO:0000256" key="2">
    <source>
        <dbReference type="SAM" id="MobiDB-lite"/>
    </source>
</evidence>
<evidence type="ECO:0000313" key="4">
    <source>
        <dbReference type="Proteomes" id="UP001187531"/>
    </source>
</evidence>
<gene>
    <name evidence="3" type="ORF">QYM36_014814</name>
</gene>
<dbReference type="EMBL" id="JAVRJZ010000019">
    <property type="protein sequence ID" value="KAK2706900.1"/>
    <property type="molecule type" value="Genomic_DNA"/>
</dbReference>
<keyword evidence="4" id="KW-1185">Reference proteome</keyword>
<feature type="compositionally biased region" description="Basic and acidic residues" evidence="2">
    <location>
        <begin position="636"/>
        <end position="647"/>
    </location>
</feature>